<keyword evidence="3" id="KW-1185">Reference proteome</keyword>
<evidence type="ECO:0000313" key="2">
    <source>
        <dbReference type="EMBL" id="RAL47365.1"/>
    </source>
</evidence>
<keyword evidence="1" id="KW-1133">Transmembrane helix</keyword>
<proteinExistence type="predicted"/>
<keyword evidence="1" id="KW-0812">Transmembrane</keyword>
<keyword evidence="1" id="KW-0472">Membrane</keyword>
<feature type="transmembrane region" description="Helical" evidence="1">
    <location>
        <begin position="89"/>
        <end position="108"/>
    </location>
</feature>
<sequence>MQVCRMKTISSMLYMREVFSFIDCSTVQRDGFHGTCQSVLVVSSTDDLSQCIYAHQGNCNQCKEQVTRNSSFEAKAPFTIRETMKYLRLIIDILLGIWWGDAYLPLVLEFVG</sequence>
<reference evidence="2 3" key="1">
    <citation type="submission" date="2018-06" db="EMBL/GenBank/DDBJ databases">
        <title>The Genome of Cuscuta australis (Dodder) Provides Insight into the Evolution of Plant Parasitism.</title>
        <authorList>
            <person name="Liu H."/>
        </authorList>
    </citation>
    <scope>NUCLEOTIDE SEQUENCE [LARGE SCALE GENOMIC DNA]</scope>
    <source>
        <strain evidence="3">cv. Yunnan</strain>
        <tissue evidence="2">Vines</tissue>
    </source>
</reference>
<gene>
    <name evidence="2" type="ORF">DM860_013330</name>
</gene>
<dbReference type="EMBL" id="NQVE01000115">
    <property type="protein sequence ID" value="RAL47365.1"/>
    <property type="molecule type" value="Genomic_DNA"/>
</dbReference>
<protein>
    <submittedName>
        <fullName evidence="2">Uncharacterized protein</fullName>
    </submittedName>
</protein>
<accession>A0A328DNW2</accession>
<dbReference type="Proteomes" id="UP000249390">
    <property type="component" value="Unassembled WGS sequence"/>
</dbReference>
<dbReference type="AlphaFoldDB" id="A0A328DNW2"/>
<evidence type="ECO:0000313" key="3">
    <source>
        <dbReference type="Proteomes" id="UP000249390"/>
    </source>
</evidence>
<comment type="caution">
    <text evidence="2">The sequence shown here is derived from an EMBL/GenBank/DDBJ whole genome shotgun (WGS) entry which is preliminary data.</text>
</comment>
<name>A0A328DNW2_9ASTE</name>
<organism evidence="2 3">
    <name type="scientific">Cuscuta australis</name>
    <dbReference type="NCBI Taxonomy" id="267555"/>
    <lineage>
        <taxon>Eukaryota</taxon>
        <taxon>Viridiplantae</taxon>
        <taxon>Streptophyta</taxon>
        <taxon>Embryophyta</taxon>
        <taxon>Tracheophyta</taxon>
        <taxon>Spermatophyta</taxon>
        <taxon>Magnoliopsida</taxon>
        <taxon>eudicotyledons</taxon>
        <taxon>Gunneridae</taxon>
        <taxon>Pentapetalae</taxon>
        <taxon>asterids</taxon>
        <taxon>lamiids</taxon>
        <taxon>Solanales</taxon>
        <taxon>Convolvulaceae</taxon>
        <taxon>Cuscuteae</taxon>
        <taxon>Cuscuta</taxon>
        <taxon>Cuscuta subgen. Grammica</taxon>
        <taxon>Cuscuta sect. Cleistogrammica</taxon>
    </lineage>
</organism>
<evidence type="ECO:0000256" key="1">
    <source>
        <dbReference type="SAM" id="Phobius"/>
    </source>
</evidence>